<organism evidence="4 5">
    <name type="scientific">Ructibacterium gallinarum</name>
    <dbReference type="NCBI Taxonomy" id="2779355"/>
    <lineage>
        <taxon>Bacteria</taxon>
        <taxon>Bacillati</taxon>
        <taxon>Bacillota</taxon>
        <taxon>Clostridia</taxon>
        <taxon>Eubacteriales</taxon>
        <taxon>Oscillospiraceae</taxon>
        <taxon>Ructibacterium</taxon>
    </lineage>
</organism>
<sequence>MATSTPQRQMSTARRKTSAYRTQNRYANLRQSQPVSGGPSRLSAGYSRSAVRPVPGIQPMPDLRQHQEARKEKGTRTAVRSRGQAVFIRNCLKLAGVFILCCLMIYRYAVILETNDQIAKLKEECAEIEANNQAIQAKIDRGLELGALEEYATTQLGMIRPDSSQIFYIDMQMDDVSANEKNEGDSEEKPVLQGTPGALVHAIQVLN</sequence>
<keyword evidence="3" id="KW-1133">Transmembrane helix</keyword>
<keyword evidence="1" id="KW-0175">Coiled coil</keyword>
<gene>
    <name evidence="4" type="ORF">INF28_05700</name>
</gene>
<feature type="transmembrane region" description="Helical" evidence="3">
    <location>
        <begin position="90"/>
        <end position="109"/>
    </location>
</feature>
<dbReference type="RefSeq" id="WP_226392506.1">
    <property type="nucleotide sequence ID" value="NZ_JADCKB010000009.1"/>
</dbReference>
<dbReference type="InterPro" id="IPR007060">
    <property type="entry name" value="FtsL/DivIC"/>
</dbReference>
<feature type="compositionally biased region" description="Basic and acidic residues" evidence="2">
    <location>
        <begin position="63"/>
        <end position="75"/>
    </location>
</feature>
<protein>
    <submittedName>
        <fullName evidence="4">Septum formation initiator family protein</fullName>
    </submittedName>
</protein>
<keyword evidence="3" id="KW-0472">Membrane</keyword>
<reference evidence="4" key="1">
    <citation type="submission" date="2020-10" db="EMBL/GenBank/DDBJ databases">
        <title>ChiBAC.</title>
        <authorList>
            <person name="Zenner C."/>
            <person name="Hitch T.C.A."/>
            <person name="Clavel T."/>
        </authorList>
    </citation>
    <scope>NUCLEOTIDE SEQUENCE</scope>
    <source>
        <strain evidence="4">DSM 107454</strain>
    </source>
</reference>
<evidence type="ECO:0000256" key="3">
    <source>
        <dbReference type="SAM" id="Phobius"/>
    </source>
</evidence>
<comment type="caution">
    <text evidence="4">The sequence shown here is derived from an EMBL/GenBank/DDBJ whole genome shotgun (WGS) entry which is preliminary data.</text>
</comment>
<dbReference type="AlphaFoldDB" id="A0A9D5R832"/>
<proteinExistence type="predicted"/>
<feature type="compositionally biased region" description="Polar residues" evidence="2">
    <location>
        <begin position="19"/>
        <end position="35"/>
    </location>
</feature>
<dbReference type="EMBL" id="JADCKB010000009">
    <property type="protein sequence ID" value="MBE5039956.1"/>
    <property type="molecule type" value="Genomic_DNA"/>
</dbReference>
<feature type="region of interest" description="Disordered" evidence="2">
    <location>
        <begin position="1"/>
        <end position="77"/>
    </location>
</feature>
<evidence type="ECO:0000313" key="4">
    <source>
        <dbReference type="EMBL" id="MBE5039956.1"/>
    </source>
</evidence>
<evidence type="ECO:0000313" key="5">
    <source>
        <dbReference type="Proteomes" id="UP000806542"/>
    </source>
</evidence>
<dbReference type="Proteomes" id="UP000806542">
    <property type="component" value="Unassembled WGS sequence"/>
</dbReference>
<evidence type="ECO:0000256" key="1">
    <source>
        <dbReference type="SAM" id="Coils"/>
    </source>
</evidence>
<feature type="coiled-coil region" evidence="1">
    <location>
        <begin position="111"/>
        <end position="138"/>
    </location>
</feature>
<keyword evidence="5" id="KW-1185">Reference proteome</keyword>
<keyword evidence="3" id="KW-0812">Transmembrane</keyword>
<accession>A0A9D5R832</accession>
<feature type="compositionally biased region" description="Polar residues" evidence="2">
    <location>
        <begin position="1"/>
        <end position="12"/>
    </location>
</feature>
<evidence type="ECO:0000256" key="2">
    <source>
        <dbReference type="SAM" id="MobiDB-lite"/>
    </source>
</evidence>
<name>A0A9D5R832_9FIRM</name>
<dbReference type="Pfam" id="PF04977">
    <property type="entry name" value="DivIC"/>
    <property type="match status" value="1"/>
</dbReference>